<dbReference type="AlphaFoldDB" id="A0A6B2HAY0"/>
<dbReference type="GO" id="GO:0000155">
    <property type="term" value="F:phosphorelay sensor kinase activity"/>
    <property type="evidence" value="ECO:0007669"/>
    <property type="project" value="InterPro"/>
</dbReference>
<feature type="coiled-coil region" evidence="8">
    <location>
        <begin position="387"/>
        <end position="435"/>
    </location>
</feature>
<dbReference type="InterPro" id="IPR003594">
    <property type="entry name" value="HATPase_dom"/>
</dbReference>
<dbReference type="Gene3D" id="3.30.565.10">
    <property type="entry name" value="Histidine kinase-like ATPase, C-terminal domain"/>
    <property type="match status" value="1"/>
</dbReference>
<gene>
    <name evidence="11" type="ORF">GWO68_12265</name>
</gene>
<evidence type="ECO:0000256" key="4">
    <source>
        <dbReference type="ARBA" id="ARBA00022679"/>
    </source>
</evidence>
<organism evidence="11 12">
    <name type="scientific">Pontibacter fetidus</name>
    <dbReference type="NCBI Taxonomy" id="2700082"/>
    <lineage>
        <taxon>Bacteria</taxon>
        <taxon>Pseudomonadati</taxon>
        <taxon>Bacteroidota</taxon>
        <taxon>Cytophagia</taxon>
        <taxon>Cytophagales</taxon>
        <taxon>Hymenobacteraceae</taxon>
        <taxon>Pontibacter</taxon>
    </lineage>
</organism>
<dbReference type="SMART" id="SM00388">
    <property type="entry name" value="HisKA"/>
    <property type="match status" value="1"/>
</dbReference>
<keyword evidence="7" id="KW-0802">TPR repeat</keyword>
<evidence type="ECO:0000256" key="7">
    <source>
        <dbReference type="PROSITE-ProRule" id="PRU00339"/>
    </source>
</evidence>
<dbReference type="PANTHER" id="PTHR43711:SF1">
    <property type="entry name" value="HISTIDINE KINASE 1"/>
    <property type="match status" value="1"/>
</dbReference>
<evidence type="ECO:0000256" key="9">
    <source>
        <dbReference type="SAM" id="Phobius"/>
    </source>
</evidence>
<dbReference type="EC" id="2.7.13.3" evidence="2"/>
<dbReference type="Pfam" id="PF13424">
    <property type="entry name" value="TPR_12"/>
    <property type="match status" value="2"/>
</dbReference>
<evidence type="ECO:0000313" key="11">
    <source>
        <dbReference type="EMBL" id="NDK56694.1"/>
    </source>
</evidence>
<dbReference type="PROSITE" id="PS50005">
    <property type="entry name" value="TPR"/>
    <property type="match status" value="3"/>
</dbReference>
<dbReference type="RefSeq" id="WP_162346752.1">
    <property type="nucleotide sequence ID" value="NZ_JAAEAA010000015.1"/>
</dbReference>
<protein>
    <recommendedName>
        <fullName evidence="2">histidine kinase</fullName>
        <ecNumber evidence="2">2.7.13.3</ecNumber>
    </recommendedName>
</protein>
<dbReference type="EMBL" id="JAAEAA010000015">
    <property type="protein sequence ID" value="NDK56694.1"/>
    <property type="molecule type" value="Genomic_DNA"/>
</dbReference>
<reference evidence="11 12" key="1">
    <citation type="submission" date="2020-01" db="EMBL/GenBank/DDBJ databases">
        <authorList>
            <person name="Kim M.K."/>
        </authorList>
    </citation>
    <scope>NUCLEOTIDE SEQUENCE [LARGE SCALE GENOMIC DNA]</scope>
    <source>
        <strain evidence="11 12">BT213</strain>
    </source>
</reference>
<comment type="caution">
    <text evidence="11">The sequence shown here is derived from an EMBL/GenBank/DDBJ whole genome shotgun (WGS) entry which is preliminary data.</text>
</comment>
<dbReference type="PROSITE" id="PS50293">
    <property type="entry name" value="TPR_REGION"/>
    <property type="match status" value="1"/>
</dbReference>
<keyword evidence="8" id="KW-0175">Coiled coil</keyword>
<evidence type="ECO:0000256" key="5">
    <source>
        <dbReference type="ARBA" id="ARBA00022777"/>
    </source>
</evidence>
<keyword evidence="6" id="KW-0902">Two-component regulatory system</keyword>
<dbReference type="Gene3D" id="1.25.40.10">
    <property type="entry name" value="Tetratricopeptide repeat domain"/>
    <property type="match status" value="2"/>
</dbReference>
<dbReference type="PROSITE" id="PS50109">
    <property type="entry name" value="HIS_KIN"/>
    <property type="match status" value="1"/>
</dbReference>
<dbReference type="SMART" id="SM00387">
    <property type="entry name" value="HATPase_c"/>
    <property type="match status" value="1"/>
</dbReference>
<keyword evidence="5 11" id="KW-0418">Kinase</keyword>
<dbReference type="Pfam" id="PF13181">
    <property type="entry name" value="TPR_8"/>
    <property type="match status" value="1"/>
</dbReference>
<dbReference type="InterPro" id="IPR005467">
    <property type="entry name" value="His_kinase_dom"/>
</dbReference>
<evidence type="ECO:0000256" key="6">
    <source>
        <dbReference type="ARBA" id="ARBA00023012"/>
    </source>
</evidence>
<dbReference type="SUPFAM" id="SSF47384">
    <property type="entry name" value="Homodimeric domain of signal transducing histidine kinase"/>
    <property type="match status" value="1"/>
</dbReference>
<dbReference type="CDD" id="cd00082">
    <property type="entry name" value="HisKA"/>
    <property type="match status" value="1"/>
</dbReference>
<dbReference type="InterPro" id="IPR011990">
    <property type="entry name" value="TPR-like_helical_dom_sf"/>
</dbReference>
<dbReference type="Gene3D" id="1.10.287.130">
    <property type="match status" value="1"/>
</dbReference>
<keyword evidence="9" id="KW-0472">Membrane</keyword>
<dbReference type="SMART" id="SM00028">
    <property type="entry name" value="TPR"/>
    <property type="match status" value="5"/>
</dbReference>
<dbReference type="InterPro" id="IPR004358">
    <property type="entry name" value="Sig_transdc_His_kin-like_C"/>
</dbReference>
<feature type="domain" description="Histidine kinase" evidence="10">
    <location>
        <begin position="435"/>
        <end position="651"/>
    </location>
</feature>
<comment type="catalytic activity">
    <reaction evidence="1">
        <text>ATP + protein L-histidine = ADP + protein N-phospho-L-histidine.</text>
        <dbReference type="EC" id="2.7.13.3"/>
    </reaction>
</comment>
<dbReference type="InterPro" id="IPR019734">
    <property type="entry name" value="TPR_rpt"/>
</dbReference>
<sequence length="666" mass="75133">MITALLVQFFLLIIVPDPKANALQHSASNTRAAQHHQAEELCELSKAHWYTDPKLAVSYGRQAIKLATKINDKLLLARAYNSVGSGFYNLGDYNTSADYYYKAVKLREALADTIGMSSSYNNIGNIYLNQQNYERAQNYYQKSFELAELVKDTIGISRALNSLGNVHRRQQHFDKALHYYLRALPLKERAQDDRGTVISLNNLGITYQKLGNNKDALHYLQRGLALAIRSNNLHDQIFSYRGLAETHQGMKDYKNAIAYARKSLDVAQHTYSKSEAKNSAEVLQKILSETGNYKAAYQYLKLVAAYNDSINTEEITRQTTSFQVKYETAQKEKENLKLLAEHELHEQEIEHQTLIKYTAIGLLALAITVVMLVFRGSQRTKRMNKLLSRKNKKVSKYSENIKNQKNELAAQAKELQQQKEELEKLNQVKDKLFSIVAHDLRGPLLSLKSLLQVLAMGRITEEQFMHFAKTLEAEQQNTLWLVDNLLLWARSQMQGTSIKPEEICIHALTDNTLKLLAPQANRKSVSMQNFASQTIAAFADADMIQLVLRNLVSNAIKFCNEGDVVTIESELLNDHTLQVAVRDTGTGICPKKMEKLFGLRTYSTLGTNKERGSGLGLAMCRDFVESNHGKIWAESVLGEGSVFRFTLPLATKTIVATPEAEAAEVL</sequence>
<evidence type="ECO:0000256" key="3">
    <source>
        <dbReference type="ARBA" id="ARBA00022553"/>
    </source>
</evidence>
<feature type="repeat" description="TPR" evidence="7">
    <location>
        <begin position="117"/>
        <end position="150"/>
    </location>
</feature>
<feature type="repeat" description="TPR" evidence="7">
    <location>
        <begin position="157"/>
        <end position="190"/>
    </location>
</feature>
<dbReference type="SUPFAM" id="SSF81901">
    <property type="entry name" value="HCP-like"/>
    <property type="match status" value="1"/>
</dbReference>
<keyword evidence="3" id="KW-0597">Phosphoprotein</keyword>
<dbReference type="InterPro" id="IPR050736">
    <property type="entry name" value="Sensor_HK_Regulatory"/>
</dbReference>
<keyword evidence="4" id="KW-0808">Transferase</keyword>
<evidence type="ECO:0000256" key="1">
    <source>
        <dbReference type="ARBA" id="ARBA00000085"/>
    </source>
</evidence>
<dbReference type="PRINTS" id="PR00344">
    <property type="entry name" value="BCTRLSENSOR"/>
</dbReference>
<evidence type="ECO:0000259" key="10">
    <source>
        <dbReference type="PROSITE" id="PS50109"/>
    </source>
</evidence>
<evidence type="ECO:0000256" key="8">
    <source>
        <dbReference type="SAM" id="Coils"/>
    </source>
</evidence>
<dbReference type="SUPFAM" id="SSF55874">
    <property type="entry name" value="ATPase domain of HSP90 chaperone/DNA topoisomerase II/histidine kinase"/>
    <property type="match status" value="1"/>
</dbReference>
<feature type="repeat" description="TPR" evidence="7">
    <location>
        <begin position="77"/>
        <end position="110"/>
    </location>
</feature>
<dbReference type="InterPro" id="IPR036097">
    <property type="entry name" value="HisK_dim/P_sf"/>
</dbReference>
<feature type="transmembrane region" description="Helical" evidence="9">
    <location>
        <begin position="354"/>
        <end position="374"/>
    </location>
</feature>
<proteinExistence type="predicted"/>
<dbReference type="InterPro" id="IPR003661">
    <property type="entry name" value="HisK_dim/P_dom"/>
</dbReference>
<evidence type="ECO:0000313" key="12">
    <source>
        <dbReference type="Proteomes" id="UP000478546"/>
    </source>
</evidence>
<accession>A0A6B2HAY0</accession>
<keyword evidence="9" id="KW-0812">Transmembrane</keyword>
<keyword evidence="12" id="KW-1185">Reference proteome</keyword>
<dbReference type="InterPro" id="IPR036890">
    <property type="entry name" value="HATPase_C_sf"/>
</dbReference>
<evidence type="ECO:0000256" key="2">
    <source>
        <dbReference type="ARBA" id="ARBA00012438"/>
    </source>
</evidence>
<keyword evidence="9" id="KW-1133">Transmembrane helix</keyword>
<name>A0A6B2HAY0_9BACT</name>
<dbReference type="Pfam" id="PF02518">
    <property type="entry name" value="HATPase_c"/>
    <property type="match status" value="1"/>
</dbReference>
<dbReference type="PANTHER" id="PTHR43711">
    <property type="entry name" value="TWO-COMPONENT HISTIDINE KINASE"/>
    <property type="match status" value="1"/>
</dbReference>
<dbReference type="Proteomes" id="UP000478546">
    <property type="component" value="Unassembled WGS sequence"/>
</dbReference>